<keyword evidence="3" id="KW-1133">Transmembrane helix</keyword>
<comment type="subcellular location">
    <subcellularLocation>
        <location evidence="1">Membrane</location>
        <topology evidence="1">Single-pass membrane protein</topology>
    </subcellularLocation>
</comment>
<feature type="domain" description="Pyrrolo-quinoline quinone repeat" evidence="5">
    <location>
        <begin position="71"/>
        <end position="137"/>
    </location>
</feature>
<dbReference type="Proteomes" id="UP001172083">
    <property type="component" value="Unassembled WGS sequence"/>
</dbReference>
<dbReference type="InterPro" id="IPR002372">
    <property type="entry name" value="PQQ_rpt_dom"/>
</dbReference>
<protein>
    <submittedName>
        <fullName evidence="6">PQQ-binding-like beta-propeller repeat protein</fullName>
    </submittedName>
</protein>
<sequence length="502" mass="55187">MIRLPKYLIMYLTGTLVLIQCSQKKSELAWETKLYTIGSQSSPRAADLNKDGIKDIVIGAAQNENQHTNQGVIAIDGQSGKVLWKQEAADQVFGSATFHDITGDDIPDVFIGGRSPQFRALDGSNGQVLWEYQFQHQDDSILQYARFNFYNSALIPDQNQNDYPELLTVNGGNVKALPYNTEERYPGVMMVFDSKTGAILAADTMPDGRETYLSPVCFTQPGSEDYQIIFGTGGETISGNLYQSALSDFMSAGLSAAKVLASETGHGFIAPPSIADITGDGFYDIVAISHASTVFAIDGKTAKTYWKTTIPGTESSNSFAVGYFNQDDIPDFFTFVSKGVWPNSTAAVQVMLDGKNGTIGFQDSMGCVTFSSPVAYDLNKDGIDEAILSYHDFNCHRDSTDLSNLDIETFLVAINFRDHAVIPIDRKKRFKNVFSTPWIGDLDNDGYLDIVNSQCYSHNDNLLSFLGMNVRRISTNIRMNKTPAWGGYMGVNGDGVFPMEKD</sequence>
<dbReference type="SUPFAM" id="SSF69318">
    <property type="entry name" value="Integrin alpha N-terminal domain"/>
    <property type="match status" value="1"/>
</dbReference>
<evidence type="ECO:0000256" key="1">
    <source>
        <dbReference type="ARBA" id="ARBA00004167"/>
    </source>
</evidence>
<comment type="caution">
    <text evidence="6">The sequence shown here is derived from an EMBL/GenBank/DDBJ whole genome shotgun (WGS) entry which is preliminary data.</text>
</comment>
<dbReference type="InterPro" id="IPR028994">
    <property type="entry name" value="Integrin_alpha_N"/>
</dbReference>
<evidence type="ECO:0000313" key="6">
    <source>
        <dbReference type="EMBL" id="MDN5213424.1"/>
    </source>
</evidence>
<name>A0ABT8L6R0_9BACT</name>
<gene>
    <name evidence="6" type="ORF">QQ020_15245</name>
</gene>
<keyword evidence="4" id="KW-0472">Membrane</keyword>
<dbReference type="PANTHER" id="PTHR21419">
    <property type="match status" value="1"/>
</dbReference>
<reference evidence="6" key="1">
    <citation type="submission" date="2023-06" db="EMBL/GenBank/DDBJ databases">
        <title>Genomic of Agaribacillus aureum.</title>
        <authorList>
            <person name="Wang G."/>
        </authorList>
    </citation>
    <scope>NUCLEOTIDE SEQUENCE</scope>
    <source>
        <strain evidence="6">BMA12</strain>
    </source>
</reference>
<dbReference type="Gene3D" id="2.130.10.130">
    <property type="entry name" value="Integrin alpha, N-terminal"/>
    <property type="match status" value="2"/>
</dbReference>
<evidence type="ECO:0000313" key="7">
    <source>
        <dbReference type="Proteomes" id="UP001172083"/>
    </source>
</evidence>
<evidence type="ECO:0000259" key="5">
    <source>
        <dbReference type="Pfam" id="PF13360"/>
    </source>
</evidence>
<keyword evidence="7" id="KW-1185">Reference proteome</keyword>
<evidence type="ECO:0000256" key="2">
    <source>
        <dbReference type="ARBA" id="ARBA00022692"/>
    </source>
</evidence>
<dbReference type="InterPro" id="IPR045232">
    <property type="entry name" value="FAM234"/>
</dbReference>
<evidence type="ECO:0000256" key="3">
    <source>
        <dbReference type="ARBA" id="ARBA00022989"/>
    </source>
</evidence>
<keyword evidence="2" id="KW-0812">Transmembrane</keyword>
<dbReference type="EMBL" id="JAUJEB010000003">
    <property type="protein sequence ID" value="MDN5213424.1"/>
    <property type="molecule type" value="Genomic_DNA"/>
</dbReference>
<accession>A0ABT8L6R0</accession>
<proteinExistence type="predicted"/>
<dbReference type="RefSeq" id="WP_346758763.1">
    <property type="nucleotide sequence ID" value="NZ_JAUJEB010000003.1"/>
</dbReference>
<organism evidence="6 7">
    <name type="scientific">Agaribacillus aureus</name>
    <dbReference type="NCBI Taxonomy" id="3051825"/>
    <lineage>
        <taxon>Bacteria</taxon>
        <taxon>Pseudomonadati</taxon>
        <taxon>Bacteroidota</taxon>
        <taxon>Cytophagia</taxon>
        <taxon>Cytophagales</taxon>
        <taxon>Splendidivirgaceae</taxon>
        <taxon>Agaribacillus</taxon>
    </lineage>
</organism>
<dbReference type="PANTHER" id="PTHR21419:SF30">
    <property type="entry name" value="IG-LIKE DOMAIN-CONTAINING PROTEIN"/>
    <property type="match status" value="1"/>
</dbReference>
<dbReference type="Pfam" id="PF13360">
    <property type="entry name" value="PQQ_2"/>
    <property type="match status" value="1"/>
</dbReference>
<evidence type="ECO:0000256" key="4">
    <source>
        <dbReference type="ARBA" id="ARBA00023136"/>
    </source>
</evidence>